<feature type="transmembrane region" description="Helical" evidence="6">
    <location>
        <begin position="281"/>
        <end position="305"/>
    </location>
</feature>
<evidence type="ECO:0000256" key="6">
    <source>
        <dbReference type="SAM" id="Phobius"/>
    </source>
</evidence>
<feature type="transmembrane region" description="Helical" evidence="6">
    <location>
        <begin position="119"/>
        <end position="141"/>
    </location>
</feature>
<evidence type="ECO:0000256" key="3">
    <source>
        <dbReference type="ARBA" id="ARBA00022692"/>
    </source>
</evidence>
<keyword evidence="5 6" id="KW-0472">Membrane</keyword>
<accession>A0A8H7V6F7</accession>
<feature type="domain" description="Major facilitator superfamily (MFS) profile" evidence="7">
    <location>
        <begin position="52"/>
        <end position="460"/>
    </location>
</feature>
<feature type="transmembrane region" description="Helical" evidence="6">
    <location>
        <begin position="89"/>
        <end position="107"/>
    </location>
</feature>
<dbReference type="PANTHER" id="PTHR43791:SF97">
    <property type="entry name" value="ALLANTOATE TRANSPORTER, PUTATIVE (AFU_ORTHOLOGUE AFUA_1G14700)-RELATED"/>
    <property type="match status" value="1"/>
</dbReference>
<dbReference type="InterPro" id="IPR011701">
    <property type="entry name" value="MFS"/>
</dbReference>
<feature type="transmembrane region" description="Helical" evidence="6">
    <location>
        <begin position="371"/>
        <end position="391"/>
    </location>
</feature>
<protein>
    <recommendedName>
        <fullName evidence="7">Major facilitator superfamily (MFS) profile domain-containing protein</fullName>
    </recommendedName>
</protein>
<dbReference type="Gene3D" id="1.20.1250.20">
    <property type="entry name" value="MFS general substrate transporter like domains"/>
    <property type="match status" value="2"/>
</dbReference>
<keyword evidence="3 6" id="KW-0812">Transmembrane</keyword>
<dbReference type="InterPro" id="IPR036259">
    <property type="entry name" value="MFS_trans_sf"/>
</dbReference>
<feature type="transmembrane region" description="Helical" evidence="6">
    <location>
        <begin position="52"/>
        <end position="77"/>
    </location>
</feature>
<feature type="transmembrane region" description="Helical" evidence="6">
    <location>
        <begin position="345"/>
        <end position="365"/>
    </location>
</feature>
<dbReference type="GO" id="GO:0016020">
    <property type="term" value="C:membrane"/>
    <property type="evidence" value="ECO:0007669"/>
    <property type="project" value="UniProtKB-SubCell"/>
</dbReference>
<keyword evidence="9" id="KW-1185">Reference proteome</keyword>
<dbReference type="InterPro" id="IPR020846">
    <property type="entry name" value="MFS_dom"/>
</dbReference>
<dbReference type="PANTHER" id="PTHR43791">
    <property type="entry name" value="PERMEASE-RELATED"/>
    <property type="match status" value="1"/>
</dbReference>
<comment type="subcellular location">
    <subcellularLocation>
        <location evidence="1">Membrane</location>
        <topology evidence="1">Multi-pass membrane protein</topology>
    </subcellularLocation>
</comment>
<sequence length="490" mass="54689">MNEKEEIKYKENDDKKCQQLDDDFSENDNRNGLKLIKSPEEIAFLRKLNWTLLPLVFLIIFIQFCDKSALTVAAVLGIMEDTGMNGSQYSWLGSMFYLGYLVCQIPNNYLIQRLPIGRYLGGVLIIWGIVMGATGACNTFGELLALRFLLGLFEGVTYPCIYILLNTLYRKSEQSRCWGFINVGTGMGTVLGVVIAYGLAHLDGVRGLRGWRWGYIVFGIATVVIGILTFFFLVDDVHHRLLRLTEKEKEIVEERSKDNCVVRNKDIKIYQMWEAVKEPRLWILFFVFLLNSLQNGGLITFSTLLVKGLGFSSLNSIILQIPNGAAAAIFGMVSVLVAHKIQRNTFTAISTTLISLLGCILLAVIPGTPKLLGLYLSWAMTGTGALILTLVSNNVSGYTKKVFYNAVLIVGQTFGNFIGPLIMVDSQAPTYSGGIIGFCIANALIIVLLLILYVMMKRENSHRLANPPEAETDIHLDLTDKQDKNFIYKL</sequence>
<feature type="transmembrane region" description="Helical" evidence="6">
    <location>
        <begin position="177"/>
        <end position="200"/>
    </location>
</feature>
<dbReference type="OrthoDB" id="6730379at2759"/>
<proteinExistence type="predicted"/>
<dbReference type="EMBL" id="JAEPRC010000242">
    <property type="protein sequence ID" value="KAG2203049.1"/>
    <property type="molecule type" value="Genomic_DNA"/>
</dbReference>
<organism evidence="8 9">
    <name type="scientific">Mucor plumbeus</name>
    <dbReference type="NCBI Taxonomy" id="97098"/>
    <lineage>
        <taxon>Eukaryota</taxon>
        <taxon>Fungi</taxon>
        <taxon>Fungi incertae sedis</taxon>
        <taxon>Mucoromycota</taxon>
        <taxon>Mucoromycotina</taxon>
        <taxon>Mucoromycetes</taxon>
        <taxon>Mucorales</taxon>
        <taxon>Mucorineae</taxon>
        <taxon>Mucoraceae</taxon>
        <taxon>Mucor</taxon>
    </lineage>
</organism>
<gene>
    <name evidence="8" type="ORF">INT46_001556</name>
</gene>
<dbReference type="PROSITE" id="PS50850">
    <property type="entry name" value="MFS"/>
    <property type="match status" value="1"/>
</dbReference>
<feature type="transmembrane region" description="Helical" evidence="6">
    <location>
        <begin position="435"/>
        <end position="455"/>
    </location>
</feature>
<feature type="transmembrane region" description="Helical" evidence="6">
    <location>
        <begin position="317"/>
        <end position="338"/>
    </location>
</feature>
<evidence type="ECO:0000313" key="9">
    <source>
        <dbReference type="Proteomes" id="UP000650833"/>
    </source>
</evidence>
<dbReference type="Proteomes" id="UP000650833">
    <property type="component" value="Unassembled WGS sequence"/>
</dbReference>
<reference evidence="8" key="1">
    <citation type="submission" date="2020-12" db="EMBL/GenBank/DDBJ databases">
        <title>Metabolic potential, ecology and presence of endohyphal bacteria is reflected in genomic diversity of Mucoromycotina.</title>
        <authorList>
            <person name="Muszewska A."/>
            <person name="Okrasinska A."/>
            <person name="Steczkiewicz K."/>
            <person name="Drgas O."/>
            <person name="Orlowska M."/>
            <person name="Perlinska-Lenart U."/>
            <person name="Aleksandrzak-Piekarczyk T."/>
            <person name="Szatraj K."/>
            <person name="Zielenkiewicz U."/>
            <person name="Pilsyk S."/>
            <person name="Malc E."/>
            <person name="Mieczkowski P."/>
            <person name="Kruszewska J.S."/>
            <person name="Biernat P."/>
            <person name="Pawlowska J."/>
        </authorList>
    </citation>
    <scope>NUCLEOTIDE SEQUENCE</scope>
    <source>
        <strain evidence="8">CBS 226.32</strain>
    </source>
</reference>
<keyword evidence="2" id="KW-0813">Transport</keyword>
<feature type="transmembrane region" description="Helical" evidence="6">
    <location>
        <begin position="147"/>
        <end position="165"/>
    </location>
</feature>
<evidence type="ECO:0000256" key="4">
    <source>
        <dbReference type="ARBA" id="ARBA00022989"/>
    </source>
</evidence>
<name>A0A8H7V6F7_9FUNG</name>
<dbReference type="SUPFAM" id="SSF103473">
    <property type="entry name" value="MFS general substrate transporter"/>
    <property type="match status" value="1"/>
</dbReference>
<feature type="transmembrane region" description="Helical" evidence="6">
    <location>
        <begin position="212"/>
        <end position="234"/>
    </location>
</feature>
<evidence type="ECO:0000313" key="8">
    <source>
        <dbReference type="EMBL" id="KAG2203049.1"/>
    </source>
</evidence>
<feature type="transmembrane region" description="Helical" evidence="6">
    <location>
        <begin position="403"/>
        <end position="423"/>
    </location>
</feature>
<dbReference type="GO" id="GO:0022857">
    <property type="term" value="F:transmembrane transporter activity"/>
    <property type="evidence" value="ECO:0007669"/>
    <property type="project" value="InterPro"/>
</dbReference>
<evidence type="ECO:0000256" key="5">
    <source>
        <dbReference type="ARBA" id="ARBA00023136"/>
    </source>
</evidence>
<evidence type="ECO:0000256" key="1">
    <source>
        <dbReference type="ARBA" id="ARBA00004141"/>
    </source>
</evidence>
<keyword evidence="4 6" id="KW-1133">Transmembrane helix</keyword>
<dbReference type="AlphaFoldDB" id="A0A8H7V6F7"/>
<comment type="caution">
    <text evidence="8">The sequence shown here is derived from an EMBL/GenBank/DDBJ whole genome shotgun (WGS) entry which is preliminary data.</text>
</comment>
<evidence type="ECO:0000256" key="2">
    <source>
        <dbReference type="ARBA" id="ARBA00022448"/>
    </source>
</evidence>
<evidence type="ECO:0000259" key="7">
    <source>
        <dbReference type="PROSITE" id="PS50850"/>
    </source>
</evidence>
<dbReference type="Pfam" id="PF07690">
    <property type="entry name" value="MFS_1"/>
    <property type="match status" value="1"/>
</dbReference>